<sequence>MNNKLTDEEITELVLKLFDGSSFYFQSGRRPGAKTMAELLNKAACAVAELQERRQADKNYFMYGIAEPDGSAYLDEVCVSRDVSLLQSIVDELNISDGTDGYRVVALYTVLPLTDNERELVTQDGSEDSKRLDWLDSQNKRLNEYYGTSYGWKFDANFQRNAMMLNDSNYPVMTVRQAIDEAIAAATKKEGA</sequence>
<evidence type="ECO:0000313" key="2">
    <source>
        <dbReference type="EMBL" id="HAF7194065.1"/>
    </source>
</evidence>
<dbReference type="AlphaFoldDB" id="A0A751UP97"/>
<organism evidence="2">
    <name type="scientific">Salmonella enterica subsp. enterica serovar Napoli</name>
    <dbReference type="NCBI Taxonomy" id="1151001"/>
    <lineage>
        <taxon>Bacteria</taxon>
        <taxon>Pseudomonadati</taxon>
        <taxon>Pseudomonadota</taxon>
        <taxon>Gammaproteobacteria</taxon>
        <taxon>Enterobacterales</taxon>
        <taxon>Enterobacteriaceae</taxon>
        <taxon>Salmonella</taxon>
    </lineage>
</organism>
<dbReference type="EMBL" id="DAAMKB010000033">
    <property type="protein sequence ID" value="HAC7044961.1"/>
    <property type="molecule type" value="Genomic_DNA"/>
</dbReference>
<proteinExistence type="predicted"/>
<accession>A0A751UP97</accession>
<dbReference type="EMBL" id="DAAWBQ010000033">
    <property type="protein sequence ID" value="HAF7194065.1"/>
    <property type="molecule type" value="Genomic_DNA"/>
</dbReference>
<gene>
    <name evidence="1" type="ORF">G0E04_12880</name>
    <name evidence="2" type="ORF">G9X10_002467</name>
</gene>
<reference evidence="2" key="1">
    <citation type="journal article" date="2018" name="Genome Biol.">
        <title>SKESA: strategic k-mer extension for scrupulous assemblies.</title>
        <authorList>
            <person name="Souvorov A."/>
            <person name="Agarwala R."/>
            <person name="Lipman D.J."/>
        </authorList>
    </citation>
    <scope>NUCLEOTIDE SEQUENCE</scope>
    <source>
        <strain evidence="2">Salmonella enterica</strain>
    </source>
</reference>
<evidence type="ECO:0000313" key="1">
    <source>
        <dbReference type="EMBL" id="HAC7044961.1"/>
    </source>
</evidence>
<reference evidence="2" key="2">
    <citation type="submission" date="2018-07" db="EMBL/GenBank/DDBJ databases">
        <authorList>
            <consortium name="NCBI Pathogen Detection Project"/>
        </authorList>
    </citation>
    <scope>NUCLEOTIDE SEQUENCE</scope>
    <source>
        <strain evidence="2">Salmonella enterica</strain>
    </source>
</reference>
<protein>
    <submittedName>
        <fullName evidence="2">Uncharacterized protein</fullName>
    </submittedName>
</protein>
<name>A0A751UP97_SALET</name>
<comment type="caution">
    <text evidence="2">The sequence shown here is derived from an EMBL/GenBank/DDBJ whole genome shotgun (WGS) entry which is preliminary data.</text>
</comment>